<feature type="compositionally biased region" description="Polar residues" evidence="1">
    <location>
        <begin position="169"/>
        <end position="180"/>
    </location>
</feature>
<evidence type="ECO:0000256" key="1">
    <source>
        <dbReference type="SAM" id="MobiDB-lite"/>
    </source>
</evidence>
<keyword evidence="2" id="KW-0812">Transmembrane</keyword>
<feature type="transmembrane region" description="Helical" evidence="2">
    <location>
        <begin position="53"/>
        <end position="72"/>
    </location>
</feature>
<feature type="transmembrane region" description="Helical" evidence="2">
    <location>
        <begin position="84"/>
        <end position="104"/>
    </location>
</feature>
<reference evidence="3 4" key="1">
    <citation type="submission" date="2019-02" db="EMBL/GenBank/DDBJ databases">
        <title>Deep-cultivation of Planctomycetes and their phenomic and genomic characterization uncovers novel biology.</title>
        <authorList>
            <person name="Wiegand S."/>
            <person name="Jogler M."/>
            <person name="Boedeker C."/>
            <person name="Pinto D."/>
            <person name="Vollmers J."/>
            <person name="Rivas-Marin E."/>
            <person name="Kohn T."/>
            <person name="Peeters S.H."/>
            <person name="Heuer A."/>
            <person name="Rast P."/>
            <person name="Oberbeckmann S."/>
            <person name="Bunk B."/>
            <person name="Jeske O."/>
            <person name="Meyerdierks A."/>
            <person name="Storesund J.E."/>
            <person name="Kallscheuer N."/>
            <person name="Luecker S."/>
            <person name="Lage O.M."/>
            <person name="Pohl T."/>
            <person name="Merkel B.J."/>
            <person name="Hornburger P."/>
            <person name="Mueller R.-W."/>
            <person name="Bruemmer F."/>
            <person name="Labrenz M."/>
            <person name="Spormann A.M."/>
            <person name="Op den Camp H."/>
            <person name="Overmann J."/>
            <person name="Amann R."/>
            <person name="Jetten M.S.M."/>
            <person name="Mascher T."/>
            <person name="Medema M.H."/>
            <person name="Devos D.P."/>
            <person name="Kaster A.-K."/>
            <person name="Ovreas L."/>
            <person name="Rohde M."/>
            <person name="Galperin M.Y."/>
            <person name="Jogler C."/>
        </authorList>
    </citation>
    <scope>NUCLEOTIDE SEQUENCE [LARGE SCALE GENOMIC DNA]</scope>
    <source>
        <strain evidence="3 4">Pan216</strain>
    </source>
</reference>
<gene>
    <name evidence="3" type="ORF">Pan216_32260</name>
</gene>
<evidence type="ECO:0000313" key="3">
    <source>
        <dbReference type="EMBL" id="QDU62359.1"/>
    </source>
</evidence>
<feature type="transmembrane region" description="Helical" evidence="2">
    <location>
        <begin position="23"/>
        <end position="47"/>
    </location>
</feature>
<dbReference type="AlphaFoldDB" id="A0A518B5V3"/>
<organism evidence="3 4">
    <name type="scientific">Kolteria novifilia</name>
    <dbReference type="NCBI Taxonomy" id="2527975"/>
    <lineage>
        <taxon>Bacteria</taxon>
        <taxon>Pseudomonadati</taxon>
        <taxon>Planctomycetota</taxon>
        <taxon>Planctomycetia</taxon>
        <taxon>Kolteriales</taxon>
        <taxon>Kolteriaceae</taxon>
        <taxon>Kolteria</taxon>
    </lineage>
</organism>
<keyword evidence="2" id="KW-1133">Transmembrane helix</keyword>
<feature type="region of interest" description="Disordered" evidence="1">
    <location>
        <begin position="136"/>
        <end position="186"/>
    </location>
</feature>
<dbReference type="RefSeq" id="WP_145259057.1">
    <property type="nucleotide sequence ID" value="NZ_CP036279.1"/>
</dbReference>
<proteinExistence type="predicted"/>
<dbReference type="EMBL" id="CP036279">
    <property type="protein sequence ID" value="QDU62359.1"/>
    <property type="molecule type" value="Genomic_DNA"/>
</dbReference>
<evidence type="ECO:0000256" key="2">
    <source>
        <dbReference type="SAM" id="Phobius"/>
    </source>
</evidence>
<protein>
    <submittedName>
        <fullName evidence="3">Uncharacterized protein</fullName>
    </submittedName>
</protein>
<sequence length="186" mass="21012">MIFTLDSLFQVRSDERVTFVRSFLLFFCLIGASVAVGRTVAYTIFLSKLSPRLFPILFILSAGIGVVTTLLYARFLSRLRLDRLISCTYFLLGIAFLSIWFAQRADANDFYLLMTLVLLVDVALNLGTLQFWSLRSDPSPRPSATRFPIPRSPPPRRSRRRIPSDSDSTGKPSRNCSSPTPKSPRK</sequence>
<feature type="transmembrane region" description="Helical" evidence="2">
    <location>
        <begin position="110"/>
        <end position="132"/>
    </location>
</feature>
<name>A0A518B5V3_9BACT</name>
<dbReference type="InterPro" id="IPR036259">
    <property type="entry name" value="MFS_trans_sf"/>
</dbReference>
<evidence type="ECO:0000313" key="4">
    <source>
        <dbReference type="Proteomes" id="UP000317093"/>
    </source>
</evidence>
<keyword evidence="2" id="KW-0472">Membrane</keyword>
<dbReference type="KEGG" id="knv:Pan216_32260"/>
<dbReference type="Proteomes" id="UP000317093">
    <property type="component" value="Chromosome"/>
</dbReference>
<accession>A0A518B5V3</accession>
<keyword evidence="4" id="KW-1185">Reference proteome</keyword>
<dbReference type="SUPFAM" id="SSF103473">
    <property type="entry name" value="MFS general substrate transporter"/>
    <property type="match status" value="1"/>
</dbReference>